<feature type="signal peptide" evidence="1">
    <location>
        <begin position="1"/>
        <end position="22"/>
    </location>
</feature>
<organism evidence="2 3">
    <name type="scientific">Sediminibacterium ginsengisoli</name>
    <dbReference type="NCBI Taxonomy" id="413434"/>
    <lineage>
        <taxon>Bacteria</taxon>
        <taxon>Pseudomonadati</taxon>
        <taxon>Bacteroidota</taxon>
        <taxon>Chitinophagia</taxon>
        <taxon>Chitinophagales</taxon>
        <taxon>Chitinophagaceae</taxon>
        <taxon>Sediminibacterium</taxon>
    </lineage>
</organism>
<keyword evidence="1" id="KW-0732">Signal</keyword>
<reference evidence="2 3" key="1">
    <citation type="submission" date="2017-02" db="EMBL/GenBank/DDBJ databases">
        <authorList>
            <person name="Peterson S.W."/>
        </authorList>
    </citation>
    <scope>NUCLEOTIDE SEQUENCE [LARGE SCALE GENOMIC DNA]</scope>
    <source>
        <strain evidence="2 3">DSM 22335</strain>
    </source>
</reference>
<dbReference type="STRING" id="413434.SAMN04488132_103307"/>
<accession>A0A1T4MCB1</accession>
<dbReference type="OrthoDB" id="1118734at2"/>
<dbReference type="AlphaFoldDB" id="A0A1T4MCB1"/>
<feature type="chain" id="PRO_5013250472" description="DUF2490 domain-containing protein" evidence="1">
    <location>
        <begin position="23"/>
        <end position="248"/>
    </location>
</feature>
<evidence type="ECO:0000313" key="2">
    <source>
        <dbReference type="EMBL" id="SJZ64507.1"/>
    </source>
</evidence>
<keyword evidence="3" id="KW-1185">Reference proteome</keyword>
<dbReference type="EMBL" id="FUWH01000003">
    <property type="protein sequence ID" value="SJZ64507.1"/>
    <property type="molecule type" value="Genomic_DNA"/>
</dbReference>
<dbReference type="Proteomes" id="UP000190888">
    <property type="component" value="Unassembled WGS sequence"/>
</dbReference>
<dbReference type="Pfam" id="PF10677">
    <property type="entry name" value="DUF2490"/>
    <property type="match status" value="1"/>
</dbReference>
<gene>
    <name evidence="2" type="ORF">SAMN04488132_103307</name>
</gene>
<evidence type="ECO:0000313" key="3">
    <source>
        <dbReference type="Proteomes" id="UP000190888"/>
    </source>
</evidence>
<evidence type="ECO:0008006" key="4">
    <source>
        <dbReference type="Google" id="ProtNLM"/>
    </source>
</evidence>
<sequence length="248" mass="28185">MSHMRKYLLLIATVFVFQQAQAQTSRPFSGWGAVFSTTKLDNRFSLHFDGQVRSSDKLQRVQTILLRPGLNYKVNKNQVATIGYAFINNSRTIGTVSGWSPEHRIWEQYIINQSFKIGGHATSLQHRFRLEQRFIANSIVANNALKTDGTSFAQRLRYFARGIFPLKPVQQFTQGTFISLQNEIMFNIGDAAAVNGKFFDQNRAYGSFGYRFSPKADLEIGYMNQFVSGRGSVRTSNNILQVAAYLRL</sequence>
<name>A0A1T4MCB1_9BACT</name>
<evidence type="ECO:0000256" key="1">
    <source>
        <dbReference type="SAM" id="SignalP"/>
    </source>
</evidence>
<dbReference type="InterPro" id="IPR019619">
    <property type="entry name" value="DUF2490"/>
</dbReference>
<protein>
    <recommendedName>
        <fullName evidence="4">DUF2490 domain-containing protein</fullName>
    </recommendedName>
</protein>
<proteinExistence type="predicted"/>